<reference evidence="3" key="1">
    <citation type="submission" date="2014-04" db="EMBL/GenBank/DDBJ databases">
        <title>Evolutionary Origins and Diversification of the Mycorrhizal Mutualists.</title>
        <authorList>
            <consortium name="DOE Joint Genome Institute"/>
            <consortium name="Mycorrhizal Genomics Consortium"/>
            <person name="Kohler A."/>
            <person name="Kuo A."/>
            <person name="Nagy L.G."/>
            <person name="Floudas D."/>
            <person name="Copeland A."/>
            <person name="Barry K.W."/>
            <person name="Cichocki N."/>
            <person name="Veneault-Fourrey C."/>
            <person name="LaButti K."/>
            <person name="Lindquist E.A."/>
            <person name="Lipzen A."/>
            <person name="Lundell T."/>
            <person name="Morin E."/>
            <person name="Murat C."/>
            <person name="Riley R."/>
            <person name="Ohm R."/>
            <person name="Sun H."/>
            <person name="Tunlid A."/>
            <person name="Henrissat B."/>
            <person name="Grigoriev I.V."/>
            <person name="Hibbett D.S."/>
            <person name="Martin F."/>
        </authorList>
    </citation>
    <scope>NUCLEOTIDE SEQUENCE [LARGE SCALE GENOMIC DNA]</scope>
    <source>
        <strain evidence="3">FD-334 SS-4</strain>
    </source>
</reference>
<accession>A0A0D2NQQ8</accession>
<evidence type="ECO:0000313" key="3">
    <source>
        <dbReference type="Proteomes" id="UP000054270"/>
    </source>
</evidence>
<proteinExistence type="predicted"/>
<dbReference type="Proteomes" id="UP000054270">
    <property type="component" value="Unassembled WGS sequence"/>
</dbReference>
<protein>
    <recommendedName>
        <fullName evidence="4">Secreted protein</fullName>
    </recommendedName>
</protein>
<feature type="chain" id="PRO_5002265546" description="Secreted protein" evidence="1">
    <location>
        <begin position="23"/>
        <end position="112"/>
    </location>
</feature>
<evidence type="ECO:0008006" key="4">
    <source>
        <dbReference type="Google" id="ProtNLM"/>
    </source>
</evidence>
<sequence>MHGNIEVPTAPVLLTIIVGSCGSQIPATDVPTTQTTFITGERAVEDGFTFRSVDISLCVFFHRAALTCMGEHGCFDQLERPLDSVFLVVLRDVLRIASDLMCLCCLHSEKKG</sequence>
<organism evidence="2 3">
    <name type="scientific">Hypholoma sublateritium (strain FD-334 SS-4)</name>
    <dbReference type="NCBI Taxonomy" id="945553"/>
    <lineage>
        <taxon>Eukaryota</taxon>
        <taxon>Fungi</taxon>
        <taxon>Dikarya</taxon>
        <taxon>Basidiomycota</taxon>
        <taxon>Agaricomycotina</taxon>
        <taxon>Agaricomycetes</taxon>
        <taxon>Agaricomycetidae</taxon>
        <taxon>Agaricales</taxon>
        <taxon>Agaricineae</taxon>
        <taxon>Strophariaceae</taxon>
        <taxon>Hypholoma</taxon>
    </lineage>
</organism>
<dbReference type="AlphaFoldDB" id="A0A0D2NQQ8"/>
<gene>
    <name evidence="2" type="ORF">HYPSUDRAFT_905345</name>
</gene>
<evidence type="ECO:0000313" key="2">
    <source>
        <dbReference type="EMBL" id="KJA19111.1"/>
    </source>
</evidence>
<dbReference type="EMBL" id="KN817581">
    <property type="protein sequence ID" value="KJA19111.1"/>
    <property type="molecule type" value="Genomic_DNA"/>
</dbReference>
<keyword evidence="3" id="KW-1185">Reference proteome</keyword>
<evidence type="ECO:0000256" key="1">
    <source>
        <dbReference type="SAM" id="SignalP"/>
    </source>
</evidence>
<name>A0A0D2NQQ8_HYPSF</name>
<feature type="signal peptide" evidence="1">
    <location>
        <begin position="1"/>
        <end position="22"/>
    </location>
</feature>
<keyword evidence="1" id="KW-0732">Signal</keyword>